<reference evidence="2" key="1">
    <citation type="journal article" date="2022" name="Nat. Commun.">
        <title>Chromosome evolution and the genetic basis of agronomically important traits in greater yam.</title>
        <authorList>
            <person name="Bredeson J.V."/>
            <person name="Lyons J.B."/>
            <person name="Oniyinde I.O."/>
            <person name="Okereke N.R."/>
            <person name="Kolade O."/>
            <person name="Nnabue I."/>
            <person name="Nwadili C.O."/>
            <person name="Hribova E."/>
            <person name="Parker M."/>
            <person name="Nwogha J."/>
            <person name="Shu S."/>
            <person name="Carlson J."/>
            <person name="Kariba R."/>
            <person name="Muthemba S."/>
            <person name="Knop K."/>
            <person name="Barton G.J."/>
            <person name="Sherwood A.V."/>
            <person name="Lopez-Montes A."/>
            <person name="Asiedu R."/>
            <person name="Jamnadass R."/>
            <person name="Muchugi A."/>
            <person name="Goodstein D."/>
            <person name="Egesi C.N."/>
            <person name="Featherston J."/>
            <person name="Asfaw A."/>
            <person name="Simpson G.G."/>
            <person name="Dolezel J."/>
            <person name="Hendre P.S."/>
            <person name="Van Deynze A."/>
            <person name="Kumar P.L."/>
            <person name="Obidiegwu J.E."/>
            <person name="Bhattacharjee R."/>
            <person name="Rokhsar D.S."/>
        </authorList>
    </citation>
    <scope>NUCLEOTIDE SEQUENCE [LARGE SCALE GENOMIC DNA]</scope>
    <source>
        <strain evidence="2">cv. TDa95/00328</strain>
    </source>
</reference>
<evidence type="ECO:0000313" key="2">
    <source>
        <dbReference type="Proteomes" id="UP000827976"/>
    </source>
</evidence>
<evidence type="ECO:0000313" key="1">
    <source>
        <dbReference type="EMBL" id="KAH7690756.1"/>
    </source>
</evidence>
<keyword evidence="2" id="KW-1185">Reference proteome</keyword>
<name>A0ACB7WRM9_DIOAL</name>
<comment type="caution">
    <text evidence="1">The sequence shown here is derived from an EMBL/GenBank/DDBJ whole genome shotgun (WGS) entry which is preliminary data.</text>
</comment>
<sequence>MRVSCQPSRKPWSNSLLLAPRVIHAHHPSFHAPRVIHAHHLSFHVLSHACTPSLPLLLFPQTQHNTITTTTITITETLTMSGGVGTISTSPNEQIHKQNADDSLSHNPPTLRRRFLSFRQLNALAAIIVLSASGMVPASDIIFSFLSLIYIHFLSLSSFPPSPHHHPQSIFSDDNLLLSLYLSAGALIGLFLPILYIFEGVVEGDKHGIQGAAPHLFLLSCQVFMEGVTFSRRFSLPMRMFVQVMYNGRRLFTVAEWVRREVGKVEEGEEGYGSGLRLMVGRGLAMVNMGFWMFNLFGFLLPVCLPRALKMYYGAGEKMKP</sequence>
<protein>
    <submittedName>
        <fullName evidence="1">Uncharacterized protein</fullName>
    </submittedName>
</protein>
<dbReference type="EMBL" id="CM037012">
    <property type="protein sequence ID" value="KAH7690756.1"/>
    <property type="molecule type" value="Genomic_DNA"/>
</dbReference>
<dbReference type="Proteomes" id="UP000827976">
    <property type="component" value="Chromosome 2"/>
</dbReference>
<organism evidence="1 2">
    <name type="scientific">Dioscorea alata</name>
    <name type="common">Purple yam</name>
    <dbReference type="NCBI Taxonomy" id="55571"/>
    <lineage>
        <taxon>Eukaryota</taxon>
        <taxon>Viridiplantae</taxon>
        <taxon>Streptophyta</taxon>
        <taxon>Embryophyta</taxon>
        <taxon>Tracheophyta</taxon>
        <taxon>Spermatophyta</taxon>
        <taxon>Magnoliopsida</taxon>
        <taxon>Liliopsida</taxon>
        <taxon>Dioscoreales</taxon>
        <taxon>Dioscoreaceae</taxon>
        <taxon>Dioscorea</taxon>
    </lineage>
</organism>
<gene>
    <name evidence="1" type="ORF">IHE45_02G070900</name>
</gene>
<proteinExistence type="predicted"/>
<accession>A0ACB7WRM9</accession>